<keyword evidence="9" id="KW-1185">Reference proteome</keyword>
<keyword evidence="4" id="KW-0274">FAD</keyword>
<evidence type="ECO:0000313" key="9">
    <source>
        <dbReference type="Proteomes" id="UP001233673"/>
    </source>
</evidence>
<proteinExistence type="inferred from homology"/>
<evidence type="ECO:0000256" key="1">
    <source>
        <dbReference type="ARBA" id="ARBA00001974"/>
    </source>
</evidence>
<dbReference type="PANTHER" id="PTHR43884">
    <property type="entry name" value="ACYL-COA DEHYDROGENASE"/>
    <property type="match status" value="1"/>
</dbReference>
<dbReference type="GO" id="GO:0016491">
    <property type="term" value="F:oxidoreductase activity"/>
    <property type="evidence" value="ECO:0007669"/>
    <property type="project" value="UniProtKB-KW"/>
</dbReference>
<dbReference type="Pfam" id="PF00441">
    <property type="entry name" value="Acyl-CoA_dh_1"/>
    <property type="match status" value="1"/>
</dbReference>
<sequence length="332" mass="34195">MNFDLDADQRDIADGARDFYRGNASPAAARAGLEGGRLEPGRKALADIGFLGITVPESAGGSGRPLLDLAVVAEQGGAVLAAPSLVTAARAAVLLADAPDLAGQLADGSTAFAVLDGAVDGSAPSVDAADATLFLGLDGGDLVIGEGEVVPGRPMDATRGLASVRLTSRRVLTGDAGGLWARARQVGAVVMAAEDLGGAERCVQLGVAYAQEREAFGRRIGSYQAIKHMLVDAWVGVEQLRSLVWWAAWAADCDPAELPLAASAAKACAAVTFERAASTLIQVHGGIGFTWEHDAHLYWRRAKVDRLLLGDEAEHLDAVARLAVTGALGAGR</sequence>
<reference evidence="9" key="1">
    <citation type="submission" date="2023-05" db="EMBL/GenBank/DDBJ databases">
        <title>Draft genome of Pseudofrankia sp. BMG5.37.</title>
        <authorList>
            <person name="Gtari M."/>
            <person name="Ghodhbane F."/>
            <person name="Sbissi I."/>
        </authorList>
    </citation>
    <scope>NUCLEOTIDE SEQUENCE [LARGE SCALE GENOMIC DNA]</scope>
    <source>
        <strain evidence="9">BMG 814</strain>
    </source>
</reference>
<dbReference type="Proteomes" id="UP001233673">
    <property type="component" value="Unassembled WGS sequence"/>
</dbReference>
<evidence type="ECO:0000256" key="3">
    <source>
        <dbReference type="ARBA" id="ARBA00022630"/>
    </source>
</evidence>
<dbReference type="Gene3D" id="1.10.540.10">
    <property type="entry name" value="Acyl-CoA dehydrogenase/oxidase, N-terminal domain"/>
    <property type="match status" value="1"/>
</dbReference>
<gene>
    <name evidence="8" type="ORF">QOZ88_06895</name>
</gene>
<organism evidence="8 9">
    <name type="scientific">Blastococcus carthaginiensis</name>
    <dbReference type="NCBI Taxonomy" id="3050034"/>
    <lineage>
        <taxon>Bacteria</taxon>
        <taxon>Bacillati</taxon>
        <taxon>Actinomycetota</taxon>
        <taxon>Actinomycetes</taxon>
        <taxon>Geodermatophilales</taxon>
        <taxon>Geodermatophilaceae</taxon>
        <taxon>Blastococcus</taxon>
    </lineage>
</organism>
<dbReference type="Gene3D" id="1.20.140.10">
    <property type="entry name" value="Butyryl-CoA Dehydrogenase, subunit A, domain 3"/>
    <property type="match status" value="1"/>
</dbReference>
<keyword evidence="5 8" id="KW-0560">Oxidoreductase</keyword>
<evidence type="ECO:0000256" key="4">
    <source>
        <dbReference type="ARBA" id="ARBA00022827"/>
    </source>
</evidence>
<comment type="cofactor">
    <cofactor evidence="1">
        <name>FAD</name>
        <dbReference type="ChEBI" id="CHEBI:57692"/>
    </cofactor>
</comment>
<name>A0ABT9I9W4_9ACTN</name>
<feature type="domain" description="Acyl-CoA dehydrogenase/oxidase N-terminal" evidence="7">
    <location>
        <begin position="7"/>
        <end position="89"/>
    </location>
</feature>
<evidence type="ECO:0000313" key="8">
    <source>
        <dbReference type="EMBL" id="MDP5182360.1"/>
    </source>
</evidence>
<dbReference type="EMBL" id="JASNFN010000004">
    <property type="protein sequence ID" value="MDP5182360.1"/>
    <property type="molecule type" value="Genomic_DNA"/>
</dbReference>
<dbReference type="InterPro" id="IPR036250">
    <property type="entry name" value="AcylCo_DH-like_C"/>
</dbReference>
<dbReference type="SUPFAM" id="SSF47203">
    <property type="entry name" value="Acyl-CoA dehydrogenase C-terminal domain-like"/>
    <property type="match status" value="1"/>
</dbReference>
<accession>A0ABT9I9W4</accession>
<comment type="caution">
    <text evidence="8">The sequence shown here is derived from an EMBL/GenBank/DDBJ whole genome shotgun (WGS) entry which is preliminary data.</text>
</comment>
<dbReference type="InterPro" id="IPR009100">
    <property type="entry name" value="AcylCoA_DH/oxidase_NM_dom_sf"/>
</dbReference>
<dbReference type="InterPro" id="IPR009075">
    <property type="entry name" value="AcylCo_DH/oxidase_C"/>
</dbReference>
<dbReference type="SUPFAM" id="SSF56645">
    <property type="entry name" value="Acyl-CoA dehydrogenase NM domain-like"/>
    <property type="match status" value="1"/>
</dbReference>
<feature type="domain" description="Acyl-CoA dehydrogenase/oxidase C-terminal" evidence="6">
    <location>
        <begin position="186"/>
        <end position="321"/>
    </location>
</feature>
<comment type="similarity">
    <text evidence="2">Belongs to the acyl-CoA dehydrogenase family.</text>
</comment>
<dbReference type="InterPro" id="IPR013786">
    <property type="entry name" value="AcylCoA_DH/ox_N"/>
</dbReference>
<dbReference type="InterPro" id="IPR037069">
    <property type="entry name" value="AcylCoA_DH/ox_N_sf"/>
</dbReference>
<dbReference type="PANTHER" id="PTHR43884:SF20">
    <property type="entry name" value="ACYL-COA DEHYDROGENASE FADE28"/>
    <property type="match status" value="1"/>
</dbReference>
<dbReference type="RefSeq" id="WP_305999052.1">
    <property type="nucleotide sequence ID" value="NZ_JASNFN010000004.1"/>
</dbReference>
<dbReference type="Pfam" id="PF02771">
    <property type="entry name" value="Acyl-CoA_dh_N"/>
    <property type="match status" value="1"/>
</dbReference>
<protein>
    <submittedName>
        <fullName evidence="8">Acyl-CoA dehydrogenase family protein</fullName>
        <ecNumber evidence="8">1.-.-.-</ecNumber>
    </submittedName>
</protein>
<evidence type="ECO:0000259" key="7">
    <source>
        <dbReference type="Pfam" id="PF02771"/>
    </source>
</evidence>
<evidence type="ECO:0000259" key="6">
    <source>
        <dbReference type="Pfam" id="PF00441"/>
    </source>
</evidence>
<dbReference type="EC" id="1.-.-.-" evidence="8"/>
<evidence type="ECO:0000256" key="2">
    <source>
        <dbReference type="ARBA" id="ARBA00009347"/>
    </source>
</evidence>
<keyword evidence="3" id="KW-0285">Flavoprotein</keyword>
<evidence type="ECO:0000256" key="5">
    <source>
        <dbReference type="ARBA" id="ARBA00023002"/>
    </source>
</evidence>